<protein>
    <submittedName>
        <fullName evidence="1">Uncharacterized protein</fullName>
    </submittedName>
</protein>
<dbReference type="AlphaFoldDB" id="A0A382YUM2"/>
<gene>
    <name evidence="1" type="ORF">METZ01_LOCUS439830</name>
</gene>
<evidence type="ECO:0000313" key="1">
    <source>
        <dbReference type="EMBL" id="SVD86976.1"/>
    </source>
</evidence>
<dbReference type="EMBL" id="UINC01178678">
    <property type="protein sequence ID" value="SVD86976.1"/>
    <property type="molecule type" value="Genomic_DNA"/>
</dbReference>
<proteinExistence type="predicted"/>
<reference evidence="1" key="1">
    <citation type="submission" date="2018-05" db="EMBL/GenBank/DDBJ databases">
        <authorList>
            <person name="Lanie J.A."/>
            <person name="Ng W.-L."/>
            <person name="Kazmierczak K.M."/>
            <person name="Andrzejewski T.M."/>
            <person name="Davidsen T.M."/>
            <person name="Wayne K.J."/>
            <person name="Tettelin H."/>
            <person name="Glass J.I."/>
            <person name="Rusch D."/>
            <person name="Podicherti R."/>
            <person name="Tsui H.-C.T."/>
            <person name="Winkler M.E."/>
        </authorList>
    </citation>
    <scope>NUCLEOTIDE SEQUENCE</scope>
</reference>
<sequence>MSIFGKDIFGKGFNLKAEVTNGQCPVCDSPTVFVSIYKNLYRCMHCGGDTEQKVNGVISYIPAVVAGGKVPVLTQFTDGTKDNG</sequence>
<accession>A0A382YUM2</accession>
<name>A0A382YUM2_9ZZZZ</name>
<organism evidence="1">
    <name type="scientific">marine metagenome</name>
    <dbReference type="NCBI Taxonomy" id="408172"/>
    <lineage>
        <taxon>unclassified sequences</taxon>
        <taxon>metagenomes</taxon>
        <taxon>ecological metagenomes</taxon>
    </lineage>
</organism>